<keyword evidence="3" id="KW-1134">Transmembrane beta strand</keyword>
<keyword evidence="7" id="KW-0998">Cell outer membrane</keyword>
<evidence type="ECO:0000256" key="1">
    <source>
        <dbReference type="ARBA" id="ARBA00004571"/>
    </source>
</evidence>
<evidence type="ECO:0008006" key="11">
    <source>
        <dbReference type="Google" id="ProtNLM"/>
    </source>
</evidence>
<comment type="subcellular location">
    <subcellularLocation>
        <location evidence="1">Cell outer membrane</location>
        <topology evidence="1">Multi-pass membrane protein</topology>
    </subcellularLocation>
</comment>
<comment type="similarity">
    <text evidence="2">Belongs to the OmpP1/FadL family.</text>
</comment>
<gene>
    <name evidence="9" type="ORF">EYC98_07850</name>
</gene>
<dbReference type="EMBL" id="SHNN01000001">
    <property type="protein sequence ID" value="MCX2980789.1"/>
    <property type="molecule type" value="Genomic_DNA"/>
</dbReference>
<name>A0ABT3TH94_9GAMM</name>
<evidence type="ECO:0000256" key="6">
    <source>
        <dbReference type="ARBA" id="ARBA00023136"/>
    </source>
</evidence>
<evidence type="ECO:0000256" key="4">
    <source>
        <dbReference type="ARBA" id="ARBA00022692"/>
    </source>
</evidence>
<proteinExistence type="inferred from homology"/>
<evidence type="ECO:0000256" key="7">
    <source>
        <dbReference type="ARBA" id="ARBA00023237"/>
    </source>
</evidence>
<sequence>MKRYEFLMAFLATALASQAQAGGLWLNQFGDFAAGRASAGAVAGVDEASTIIHNPASSQQAEGSQLFVAAGIFVTDIAFEIEESNPINGYDDGGSAGLNAPAAGFSYVHDTGSDNWSTGVYMAGLSGAGLDYNDDWVGRFQATGSEVLVLTLAPTIAYQLTDNLSVGAAAQLYYGTLDLELAIPSVQPGVDNGIGSLDGTDTGFGFALGAVYEISQRTRLGINYQSEIELDFSGNLKVPAGGVDVNSNTHLTLAQFVRVGLHHTFSNKIGLDFTLGWDDWSALDQVFVALPSQGASLDKNWSDTYHYAAGVQYVLNEKWGLTAGAAYDTNPVDTLDRTADLPVDRQIRYNIGARYAMRDNLSLGGYANYTDLGSAKIRTDFWSGEYSSNSVIELGLYANWAL</sequence>
<evidence type="ECO:0000256" key="2">
    <source>
        <dbReference type="ARBA" id="ARBA00008163"/>
    </source>
</evidence>
<keyword evidence="10" id="KW-1185">Reference proteome</keyword>
<feature type="signal peptide" evidence="8">
    <location>
        <begin position="1"/>
        <end position="21"/>
    </location>
</feature>
<dbReference type="PANTHER" id="PTHR35093">
    <property type="entry name" value="OUTER MEMBRANE PROTEIN NMB0088-RELATED"/>
    <property type="match status" value="1"/>
</dbReference>
<dbReference type="SUPFAM" id="SSF56935">
    <property type="entry name" value="Porins"/>
    <property type="match status" value="1"/>
</dbReference>
<evidence type="ECO:0000256" key="8">
    <source>
        <dbReference type="SAM" id="SignalP"/>
    </source>
</evidence>
<keyword evidence="5 8" id="KW-0732">Signal</keyword>
<evidence type="ECO:0000313" key="9">
    <source>
        <dbReference type="EMBL" id="MCX2980789.1"/>
    </source>
</evidence>
<keyword evidence="4" id="KW-0812">Transmembrane</keyword>
<dbReference type="Proteomes" id="UP001143362">
    <property type="component" value="Unassembled WGS sequence"/>
</dbReference>
<evidence type="ECO:0000256" key="3">
    <source>
        <dbReference type="ARBA" id="ARBA00022452"/>
    </source>
</evidence>
<evidence type="ECO:0000313" key="10">
    <source>
        <dbReference type="Proteomes" id="UP001143362"/>
    </source>
</evidence>
<evidence type="ECO:0000256" key="5">
    <source>
        <dbReference type="ARBA" id="ARBA00022729"/>
    </source>
</evidence>
<dbReference type="Gene3D" id="2.40.160.60">
    <property type="entry name" value="Outer membrane protein transport protein (OMPP1/FadL/TodX)"/>
    <property type="match status" value="1"/>
</dbReference>
<dbReference type="RefSeq" id="WP_279244764.1">
    <property type="nucleotide sequence ID" value="NZ_SHNN01000001.1"/>
</dbReference>
<accession>A0ABT3TH94</accession>
<dbReference type="Pfam" id="PF03349">
    <property type="entry name" value="Toluene_X"/>
    <property type="match status" value="1"/>
</dbReference>
<dbReference type="PANTHER" id="PTHR35093:SF8">
    <property type="entry name" value="OUTER MEMBRANE PROTEIN NMB0088-RELATED"/>
    <property type="match status" value="1"/>
</dbReference>
<feature type="chain" id="PRO_5046000025" description="Long-chain fatty acid transport protein" evidence="8">
    <location>
        <begin position="22"/>
        <end position="402"/>
    </location>
</feature>
<organism evidence="9 10">
    <name type="scientific">Candidatus Litorirhabdus singularis</name>
    <dbReference type="NCBI Taxonomy" id="2518993"/>
    <lineage>
        <taxon>Bacteria</taxon>
        <taxon>Pseudomonadati</taxon>
        <taxon>Pseudomonadota</taxon>
        <taxon>Gammaproteobacteria</taxon>
        <taxon>Cellvibrionales</taxon>
        <taxon>Halieaceae</taxon>
        <taxon>Candidatus Litorirhabdus</taxon>
    </lineage>
</organism>
<protein>
    <recommendedName>
        <fullName evidence="11">Long-chain fatty acid transport protein</fullName>
    </recommendedName>
</protein>
<reference evidence="9" key="1">
    <citation type="submission" date="2019-02" db="EMBL/GenBank/DDBJ databases">
        <authorList>
            <person name="Li S.-H."/>
        </authorList>
    </citation>
    <scope>NUCLEOTIDE SEQUENCE</scope>
    <source>
        <strain evidence="9">IMCC14734</strain>
    </source>
</reference>
<dbReference type="InterPro" id="IPR005017">
    <property type="entry name" value="OMPP1/FadL/TodX"/>
</dbReference>
<comment type="caution">
    <text evidence="9">The sequence shown here is derived from an EMBL/GenBank/DDBJ whole genome shotgun (WGS) entry which is preliminary data.</text>
</comment>
<keyword evidence="6" id="KW-0472">Membrane</keyword>